<dbReference type="EMBL" id="PIQO01000011">
    <property type="protein sequence ID" value="PKR84275.1"/>
    <property type="molecule type" value="Genomic_DNA"/>
</dbReference>
<name>A0A2N3LI59_9BACI</name>
<keyword evidence="2" id="KW-1185">Reference proteome</keyword>
<accession>A0A2N3LI59</accession>
<dbReference type="AlphaFoldDB" id="A0A2N3LI59"/>
<dbReference type="InterPro" id="IPR014199">
    <property type="entry name" value="Spore_YtxC"/>
</dbReference>
<sequence length="286" mass="34674">MLDFIFKHLDDAVWLHEYFIKNDKEIWFHETIFQNQKQYFLTIDLSTISLENIQNGLIQFIIQKKRNDWVKEILREYFFYKEEEEQNNILEIVIEMFNGDRPELTSIIGGIDEEEMIRRAVFTLLEQYDTVSIDSLAKFRLKEYYEQIIVYVELAIDEYKMEQEYQVFIQMLRDYLQNRDAKLEVVRIYFDQHSIFYDEQFQEITKNEISNLLDRRLLTNHPIYIDSVTIAPLLSIAPKKIYLYADSFDNGLIRTLQNIFEERILLENKDQFWQEKKAYLGKAANK</sequence>
<dbReference type="Proteomes" id="UP000233440">
    <property type="component" value="Unassembled WGS sequence"/>
</dbReference>
<proteinExistence type="predicted"/>
<evidence type="ECO:0000313" key="1">
    <source>
        <dbReference type="EMBL" id="PKR84275.1"/>
    </source>
</evidence>
<evidence type="ECO:0000313" key="2">
    <source>
        <dbReference type="Proteomes" id="UP000233440"/>
    </source>
</evidence>
<comment type="caution">
    <text evidence="1">The sequence shown here is derived from an EMBL/GenBank/DDBJ whole genome shotgun (WGS) entry which is preliminary data.</text>
</comment>
<protein>
    <submittedName>
        <fullName evidence="1">Sporulation protein</fullName>
    </submittedName>
</protein>
<organism evidence="1 2">
    <name type="scientific">Heyndrickxia camelliae</name>
    <dbReference type="NCBI Taxonomy" id="1707093"/>
    <lineage>
        <taxon>Bacteria</taxon>
        <taxon>Bacillati</taxon>
        <taxon>Bacillota</taxon>
        <taxon>Bacilli</taxon>
        <taxon>Bacillales</taxon>
        <taxon>Bacillaceae</taxon>
        <taxon>Heyndrickxia</taxon>
    </lineage>
</organism>
<reference evidence="1 2" key="1">
    <citation type="submission" date="2017-11" db="EMBL/GenBank/DDBJ databases">
        <title>Bacillus camelliae sp. nov., isolated from pu'er tea.</title>
        <authorList>
            <person name="Niu L."/>
        </authorList>
    </citation>
    <scope>NUCLEOTIDE SEQUENCE [LARGE SCALE GENOMIC DNA]</scope>
    <source>
        <strain evidence="1 2">7578-1</strain>
    </source>
</reference>
<gene>
    <name evidence="1" type="ORF">CWO92_14335</name>
</gene>
<dbReference type="Pfam" id="PF08812">
    <property type="entry name" value="YtxC"/>
    <property type="match status" value="1"/>
</dbReference>
<dbReference type="OrthoDB" id="2986513at2"/>